<evidence type="ECO:0000313" key="1">
    <source>
        <dbReference type="EMBL" id="NMH66448.1"/>
    </source>
</evidence>
<dbReference type="RefSeq" id="WP_169565173.1">
    <property type="nucleotide sequence ID" value="NZ_JAAXYH010000012.1"/>
</dbReference>
<dbReference type="Pfam" id="PF12294">
    <property type="entry name" value="DUF3626"/>
    <property type="match status" value="1"/>
</dbReference>
<gene>
    <name evidence="1" type="ORF">HC757_14915</name>
</gene>
<dbReference type="EMBL" id="JAAXYH010000012">
    <property type="protein sequence ID" value="NMH66448.1"/>
    <property type="molecule type" value="Genomic_DNA"/>
</dbReference>
<organism evidence="1 2">
    <name type="scientific">Shewanella salipaludis</name>
    <dbReference type="NCBI Taxonomy" id="2723052"/>
    <lineage>
        <taxon>Bacteria</taxon>
        <taxon>Pseudomonadati</taxon>
        <taxon>Pseudomonadota</taxon>
        <taxon>Gammaproteobacteria</taxon>
        <taxon>Alteromonadales</taxon>
        <taxon>Shewanellaceae</taxon>
        <taxon>Shewanella</taxon>
    </lineage>
</organism>
<comment type="caution">
    <text evidence="1">The sequence shown here is derived from an EMBL/GenBank/DDBJ whole genome shotgun (WGS) entry which is preliminary data.</text>
</comment>
<sequence length="353" mass="40030">MTAMEHVERLARERREQAQVIIRNVQQMANIPAQEMLLAQRRLPQNARVALHFHPDRLDSRGLSVAAGLLQDGLYKSQFETHISNGQLSPELGGPRDHWENRVFGQAYKGTKLRPKYGALDLGLWPDGPSPRFGSCYLLTCPEVLQRSSFCYLDSYRNPKEWGTLKQFDEVFAALLSESFERHYALGRADFKPAQLVHHLSRQLSLDPSARFGGRASANLDHYIEVQVHGEVSLAEDVDYLVADPAFEGTDIGELLQRLAAEYEIDLCWHGGFRLHLAQIPSDFRGPAMPSLARRVAMDDYLDARALGLAAQALQRNPQLWRDRGSRELVAQELKLLWHVLVKYGEPSIGERR</sequence>
<evidence type="ECO:0000313" key="2">
    <source>
        <dbReference type="Proteomes" id="UP000737113"/>
    </source>
</evidence>
<dbReference type="AlphaFoldDB" id="A0A972G099"/>
<accession>A0A972G099</accession>
<proteinExistence type="predicted"/>
<dbReference type="Proteomes" id="UP000737113">
    <property type="component" value="Unassembled WGS sequence"/>
</dbReference>
<name>A0A972G099_9GAMM</name>
<dbReference type="InterPro" id="IPR022074">
    <property type="entry name" value="DUF3626"/>
</dbReference>
<protein>
    <submittedName>
        <fullName evidence="1">DUF3626 domain-containing protein</fullName>
    </submittedName>
</protein>
<keyword evidence="2" id="KW-1185">Reference proteome</keyword>
<reference evidence="1" key="1">
    <citation type="submission" date="2020-04" db="EMBL/GenBank/DDBJ databases">
        <title>Description of Shewanella salipaludis sp. nov., isolated from a salt marsh.</title>
        <authorList>
            <person name="Park S."/>
            <person name="Yoon J.-H."/>
        </authorList>
    </citation>
    <scope>NUCLEOTIDE SEQUENCE</scope>
    <source>
        <strain evidence="1">SHSM-M6</strain>
    </source>
</reference>